<dbReference type="Proteomes" id="UP000504618">
    <property type="component" value="Unplaced"/>
</dbReference>
<evidence type="ECO:0000313" key="3">
    <source>
        <dbReference type="RefSeq" id="XP_024893231.1"/>
    </source>
</evidence>
<feature type="compositionally biased region" description="Polar residues" evidence="1">
    <location>
        <begin position="1"/>
        <end position="29"/>
    </location>
</feature>
<feature type="region of interest" description="Disordered" evidence="1">
    <location>
        <begin position="121"/>
        <end position="177"/>
    </location>
</feature>
<dbReference type="GeneID" id="112468338"/>
<accession>A0A6J1RKL8</accession>
<feature type="non-terminal residue" evidence="3">
    <location>
        <position position="177"/>
    </location>
</feature>
<sequence>MKRSCNPVNSSKNRNVISSPSSSQLSNEIPQRKKKDLSKQDLIYSVVKFIAENDDDETYSVIPTFWLQQDEKYTLWPKKDVRNCIIKRKEPYKDWALHPVTVVAKYDSYDEALNKEKRLMEKSTTESEVDLGRGMRKKKSTYRTSKKNDDYCSDSSEEEQETSEDSIPEYESPSNEK</sequence>
<evidence type="ECO:0000256" key="1">
    <source>
        <dbReference type="SAM" id="MobiDB-lite"/>
    </source>
</evidence>
<feature type="compositionally biased region" description="Basic and acidic residues" evidence="1">
    <location>
        <begin position="121"/>
        <end position="133"/>
    </location>
</feature>
<gene>
    <name evidence="3" type="primary">LOC112468338</name>
</gene>
<feature type="compositionally biased region" description="Basic residues" evidence="1">
    <location>
        <begin position="134"/>
        <end position="145"/>
    </location>
</feature>
<evidence type="ECO:0000313" key="2">
    <source>
        <dbReference type="Proteomes" id="UP000504618"/>
    </source>
</evidence>
<name>A0A6J1RKL8_9HYME</name>
<organism evidence="2 3">
    <name type="scientific">Temnothorax curvispinosus</name>
    <dbReference type="NCBI Taxonomy" id="300111"/>
    <lineage>
        <taxon>Eukaryota</taxon>
        <taxon>Metazoa</taxon>
        <taxon>Ecdysozoa</taxon>
        <taxon>Arthropoda</taxon>
        <taxon>Hexapoda</taxon>
        <taxon>Insecta</taxon>
        <taxon>Pterygota</taxon>
        <taxon>Neoptera</taxon>
        <taxon>Endopterygota</taxon>
        <taxon>Hymenoptera</taxon>
        <taxon>Apocrita</taxon>
        <taxon>Aculeata</taxon>
        <taxon>Formicoidea</taxon>
        <taxon>Formicidae</taxon>
        <taxon>Myrmicinae</taxon>
        <taxon>Temnothorax</taxon>
    </lineage>
</organism>
<keyword evidence="2" id="KW-1185">Reference proteome</keyword>
<reference evidence="3" key="1">
    <citation type="submission" date="2025-08" db="UniProtKB">
        <authorList>
            <consortium name="RefSeq"/>
        </authorList>
    </citation>
    <scope>IDENTIFICATION</scope>
    <source>
        <tissue evidence="3">Whole body</tissue>
    </source>
</reference>
<feature type="compositionally biased region" description="Acidic residues" evidence="1">
    <location>
        <begin position="151"/>
        <end position="168"/>
    </location>
</feature>
<protein>
    <submittedName>
        <fullName evidence="3">Uncharacterized protein LOC112468338</fullName>
    </submittedName>
</protein>
<feature type="region of interest" description="Disordered" evidence="1">
    <location>
        <begin position="1"/>
        <end position="36"/>
    </location>
</feature>
<dbReference type="OrthoDB" id="7553667at2759"/>
<dbReference type="AlphaFoldDB" id="A0A6J1RKL8"/>
<proteinExistence type="predicted"/>
<dbReference type="RefSeq" id="XP_024893231.1">
    <property type="nucleotide sequence ID" value="XM_025037463.1"/>
</dbReference>